<keyword evidence="2" id="KW-0808">Transferase</keyword>
<dbReference type="SUPFAM" id="SSF53335">
    <property type="entry name" value="S-adenosyl-L-methionine-dependent methyltransferases"/>
    <property type="match status" value="1"/>
</dbReference>
<protein>
    <submittedName>
        <fullName evidence="2">FkbM family methyltransferase</fullName>
    </submittedName>
</protein>
<evidence type="ECO:0000313" key="2">
    <source>
        <dbReference type="EMBL" id="RZU39934.1"/>
    </source>
</evidence>
<dbReference type="PANTHER" id="PTHR34203">
    <property type="entry name" value="METHYLTRANSFERASE, FKBM FAMILY PROTEIN"/>
    <property type="match status" value="1"/>
</dbReference>
<reference evidence="2 3" key="1">
    <citation type="submission" date="2019-02" db="EMBL/GenBank/DDBJ databases">
        <title>Genomic Encyclopedia of Archaeal and Bacterial Type Strains, Phase II (KMG-II): from individual species to whole genera.</title>
        <authorList>
            <person name="Goeker M."/>
        </authorList>
    </citation>
    <scope>NUCLEOTIDE SEQUENCE [LARGE SCALE GENOMIC DNA]</scope>
    <source>
        <strain evidence="2 3">DSM 18101</strain>
    </source>
</reference>
<dbReference type="InterPro" id="IPR052514">
    <property type="entry name" value="SAM-dependent_MTase"/>
</dbReference>
<dbReference type="PANTHER" id="PTHR34203:SF15">
    <property type="entry name" value="SLL1173 PROTEIN"/>
    <property type="match status" value="1"/>
</dbReference>
<dbReference type="RefSeq" id="WP_130418077.1">
    <property type="nucleotide sequence ID" value="NZ_SHKW01000001.1"/>
</dbReference>
<dbReference type="InterPro" id="IPR029063">
    <property type="entry name" value="SAM-dependent_MTases_sf"/>
</dbReference>
<organism evidence="2 3">
    <name type="scientific">Edaphobacter modestus</name>
    <dbReference type="NCBI Taxonomy" id="388466"/>
    <lineage>
        <taxon>Bacteria</taxon>
        <taxon>Pseudomonadati</taxon>
        <taxon>Acidobacteriota</taxon>
        <taxon>Terriglobia</taxon>
        <taxon>Terriglobales</taxon>
        <taxon>Acidobacteriaceae</taxon>
        <taxon>Edaphobacter</taxon>
    </lineage>
</organism>
<sequence>MNLQAETVETLNATSVGRIIRRAARPAVHLVRRMLHPGVPPQLQLTRLNCNGQRTAILHRRTFADYSVIRQCFADRQYDLPRHAHSAMIDNLYQQILASGRQPLIVDCGSNIGASVLWFASHYPRAHVLAVEPAPDNFELLRQNCAHLDADLRLAGIAAEDGFACLTDPGEGSLAYRTIPAGPESGLPTFSLPTLLKSKSPLTYTPFLLKLDIEGAEKTLFDGDCSAIAHFPIIIMEPHDWFLPGQATSLGFFRFHAAAGRELLIQHENIISIDCGAAAGFTFDSLFQTVATAIRPATPINQGICSEGHQN</sequence>
<dbReference type="NCBIfam" id="TIGR01444">
    <property type="entry name" value="fkbM_fam"/>
    <property type="match status" value="1"/>
</dbReference>
<keyword evidence="2" id="KW-0489">Methyltransferase</keyword>
<dbReference type="EMBL" id="SHKW01000001">
    <property type="protein sequence ID" value="RZU39934.1"/>
    <property type="molecule type" value="Genomic_DNA"/>
</dbReference>
<name>A0A4Q7YRX0_9BACT</name>
<dbReference type="AlphaFoldDB" id="A0A4Q7YRX0"/>
<dbReference type="Proteomes" id="UP000292958">
    <property type="component" value="Unassembled WGS sequence"/>
</dbReference>
<evidence type="ECO:0000259" key="1">
    <source>
        <dbReference type="Pfam" id="PF05050"/>
    </source>
</evidence>
<dbReference type="Gene3D" id="3.40.50.150">
    <property type="entry name" value="Vaccinia Virus protein VP39"/>
    <property type="match status" value="1"/>
</dbReference>
<gene>
    <name evidence="2" type="ORF">BDD14_1341</name>
</gene>
<dbReference type="OrthoDB" id="5329963at2"/>
<dbReference type="GO" id="GO:0008168">
    <property type="term" value="F:methyltransferase activity"/>
    <property type="evidence" value="ECO:0007669"/>
    <property type="project" value="UniProtKB-KW"/>
</dbReference>
<feature type="domain" description="Methyltransferase FkbM" evidence="1">
    <location>
        <begin position="107"/>
        <end position="240"/>
    </location>
</feature>
<dbReference type="Pfam" id="PF05050">
    <property type="entry name" value="Methyltransf_21"/>
    <property type="match status" value="1"/>
</dbReference>
<dbReference type="GO" id="GO:0032259">
    <property type="term" value="P:methylation"/>
    <property type="evidence" value="ECO:0007669"/>
    <property type="project" value="UniProtKB-KW"/>
</dbReference>
<evidence type="ECO:0000313" key="3">
    <source>
        <dbReference type="Proteomes" id="UP000292958"/>
    </source>
</evidence>
<proteinExistence type="predicted"/>
<comment type="caution">
    <text evidence="2">The sequence shown here is derived from an EMBL/GenBank/DDBJ whole genome shotgun (WGS) entry which is preliminary data.</text>
</comment>
<dbReference type="InterPro" id="IPR006342">
    <property type="entry name" value="FkbM_mtfrase"/>
</dbReference>
<keyword evidence="3" id="KW-1185">Reference proteome</keyword>
<accession>A0A4Q7YRX0</accession>